<keyword evidence="6 9" id="KW-1133">Transmembrane helix</keyword>
<dbReference type="Pfam" id="PF00584">
    <property type="entry name" value="SecE"/>
    <property type="match status" value="1"/>
</dbReference>
<evidence type="ECO:0000313" key="10">
    <source>
        <dbReference type="EMBL" id="OGG92736.1"/>
    </source>
</evidence>
<evidence type="ECO:0000256" key="6">
    <source>
        <dbReference type="ARBA" id="ARBA00022989"/>
    </source>
</evidence>
<accession>A0A1F6G3W6</accession>
<evidence type="ECO:0000256" key="9">
    <source>
        <dbReference type="HAMAP-Rule" id="MF_00422"/>
    </source>
</evidence>
<comment type="similarity">
    <text evidence="9">Belongs to the SecE/SEC61-gamma family.</text>
</comment>
<keyword evidence="3 9" id="KW-1003">Cell membrane</keyword>
<dbReference type="PANTHER" id="PTHR33910:SF1">
    <property type="entry name" value="PROTEIN TRANSLOCASE SUBUNIT SECE"/>
    <property type="match status" value="1"/>
</dbReference>
<keyword evidence="2 9" id="KW-0813">Transport</keyword>
<keyword evidence="7 9" id="KW-0811">Translocation</keyword>
<feature type="transmembrane region" description="Helical" evidence="9">
    <location>
        <begin position="30"/>
        <end position="51"/>
    </location>
</feature>
<name>A0A1F6G3W6_9BACT</name>
<dbReference type="InterPro" id="IPR005807">
    <property type="entry name" value="SecE_bac"/>
</dbReference>
<dbReference type="GO" id="GO:0008320">
    <property type="term" value="F:protein transmembrane transporter activity"/>
    <property type="evidence" value="ECO:0007669"/>
    <property type="project" value="UniProtKB-UniRule"/>
</dbReference>
<dbReference type="Proteomes" id="UP000176867">
    <property type="component" value="Unassembled WGS sequence"/>
</dbReference>
<dbReference type="GO" id="GO:0065002">
    <property type="term" value="P:intracellular protein transmembrane transport"/>
    <property type="evidence" value="ECO:0007669"/>
    <property type="project" value="UniProtKB-UniRule"/>
</dbReference>
<dbReference type="GO" id="GO:0006605">
    <property type="term" value="P:protein targeting"/>
    <property type="evidence" value="ECO:0007669"/>
    <property type="project" value="UniProtKB-UniRule"/>
</dbReference>
<evidence type="ECO:0000256" key="2">
    <source>
        <dbReference type="ARBA" id="ARBA00022448"/>
    </source>
</evidence>
<dbReference type="NCBIfam" id="TIGR00964">
    <property type="entry name" value="secE_bact"/>
    <property type="match status" value="1"/>
</dbReference>
<dbReference type="GO" id="GO:0009306">
    <property type="term" value="P:protein secretion"/>
    <property type="evidence" value="ECO:0007669"/>
    <property type="project" value="UniProtKB-UniRule"/>
</dbReference>
<reference evidence="10 11" key="1">
    <citation type="journal article" date="2016" name="Nat. Commun.">
        <title>Thousands of microbial genomes shed light on interconnected biogeochemical processes in an aquifer system.</title>
        <authorList>
            <person name="Anantharaman K."/>
            <person name="Brown C.T."/>
            <person name="Hug L.A."/>
            <person name="Sharon I."/>
            <person name="Castelle C.J."/>
            <person name="Probst A.J."/>
            <person name="Thomas B.C."/>
            <person name="Singh A."/>
            <person name="Wilkins M.J."/>
            <person name="Karaoz U."/>
            <person name="Brodie E.L."/>
            <person name="Williams K.H."/>
            <person name="Hubbard S.S."/>
            <person name="Banfield J.F."/>
        </authorList>
    </citation>
    <scope>NUCLEOTIDE SEQUENCE [LARGE SCALE GENOMIC DNA]</scope>
</reference>
<evidence type="ECO:0000256" key="5">
    <source>
        <dbReference type="ARBA" id="ARBA00022927"/>
    </source>
</evidence>
<comment type="function">
    <text evidence="9">Essential subunit of the Sec protein translocation channel SecYEG. Clamps together the 2 halves of SecY. May contact the channel plug during translocation.</text>
</comment>
<dbReference type="AlphaFoldDB" id="A0A1F6G3W6"/>
<dbReference type="InterPro" id="IPR001901">
    <property type="entry name" value="Translocase_SecE/Sec61-g"/>
</dbReference>
<protein>
    <recommendedName>
        <fullName evidence="9">Protein translocase subunit SecE</fullName>
    </recommendedName>
</protein>
<evidence type="ECO:0000256" key="7">
    <source>
        <dbReference type="ARBA" id="ARBA00023010"/>
    </source>
</evidence>
<evidence type="ECO:0000256" key="8">
    <source>
        <dbReference type="ARBA" id="ARBA00023136"/>
    </source>
</evidence>
<comment type="subunit">
    <text evidence="9">Component of the Sec protein translocase complex. Heterotrimer consisting of SecY, SecE and SecG subunits. The heterotrimers can form oligomers, although 1 heterotrimer is thought to be able to translocate proteins. Interacts with the ribosome. Interacts with SecDF, and other proteins may be involved. Interacts with SecA.</text>
</comment>
<proteinExistence type="inferred from homology"/>
<dbReference type="GO" id="GO:0005886">
    <property type="term" value="C:plasma membrane"/>
    <property type="evidence" value="ECO:0007669"/>
    <property type="project" value="UniProtKB-SubCell"/>
</dbReference>
<evidence type="ECO:0000256" key="1">
    <source>
        <dbReference type="ARBA" id="ARBA00004370"/>
    </source>
</evidence>
<dbReference type="HAMAP" id="MF_00422">
    <property type="entry name" value="SecE"/>
    <property type="match status" value="1"/>
</dbReference>
<evidence type="ECO:0000313" key="11">
    <source>
        <dbReference type="Proteomes" id="UP000176867"/>
    </source>
</evidence>
<gene>
    <name evidence="9" type="primary">secE</name>
    <name evidence="10" type="ORF">A2609_01390</name>
</gene>
<sequence length="62" mass="6944">MNTLITYLKHVREEFAHIVWPTRHKAISHTFVVIFIAAAIALLVGLLDYLFGLGVNRIIIGG</sequence>
<keyword evidence="5 9" id="KW-0653">Protein transport</keyword>
<comment type="subcellular location">
    <subcellularLocation>
        <location evidence="9">Cell membrane</location>
        <topology evidence="9">Single-pass membrane protein</topology>
    </subcellularLocation>
    <subcellularLocation>
        <location evidence="1">Membrane</location>
    </subcellularLocation>
</comment>
<evidence type="ECO:0000256" key="4">
    <source>
        <dbReference type="ARBA" id="ARBA00022692"/>
    </source>
</evidence>
<dbReference type="GO" id="GO:0043952">
    <property type="term" value="P:protein transport by the Sec complex"/>
    <property type="evidence" value="ECO:0007669"/>
    <property type="project" value="UniProtKB-UniRule"/>
</dbReference>
<dbReference type="EMBL" id="MFMU01000021">
    <property type="protein sequence ID" value="OGG92736.1"/>
    <property type="molecule type" value="Genomic_DNA"/>
</dbReference>
<organism evidence="10 11">
    <name type="scientific">Candidatus Kaiserbacteria bacterium RIFOXYD1_FULL_47_14</name>
    <dbReference type="NCBI Taxonomy" id="1798533"/>
    <lineage>
        <taxon>Bacteria</taxon>
        <taxon>Candidatus Kaiseribacteriota</taxon>
    </lineage>
</organism>
<dbReference type="InterPro" id="IPR038379">
    <property type="entry name" value="SecE_sf"/>
</dbReference>
<comment type="caution">
    <text evidence="10">The sequence shown here is derived from an EMBL/GenBank/DDBJ whole genome shotgun (WGS) entry which is preliminary data.</text>
</comment>
<evidence type="ECO:0000256" key="3">
    <source>
        <dbReference type="ARBA" id="ARBA00022475"/>
    </source>
</evidence>
<dbReference type="PANTHER" id="PTHR33910">
    <property type="entry name" value="PROTEIN TRANSLOCASE SUBUNIT SECE"/>
    <property type="match status" value="1"/>
</dbReference>
<keyword evidence="4 9" id="KW-0812">Transmembrane</keyword>
<keyword evidence="8 9" id="KW-0472">Membrane</keyword>
<dbReference type="STRING" id="1798533.A2609_01390"/>
<dbReference type="Gene3D" id="1.20.5.1030">
    <property type="entry name" value="Preprotein translocase secy subunit"/>
    <property type="match status" value="1"/>
</dbReference>